<evidence type="ECO:0000313" key="2">
    <source>
        <dbReference type="Proteomes" id="UP000836387"/>
    </source>
</evidence>
<comment type="caution">
    <text evidence="1">The sequence shown here is derived from an EMBL/GenBank/DDBJ whole genome shotgun (WGS) entry which is preliminary data.</text>
</comment>
<gene>
    <name evidence="1" type="ORF">CRV2_00002677</name>
</gene>
<sequence>MEGETQDPAVALIEPEVQYRGEETSGDLSRNLSESSSNSLAEELEAEIDTFERDHPETPSPSITVLRNMRNDASLRAKSTEDVFIGRVQNEKDAPIKGKESHGAICNLQGNQRTLTGAGNNKLDISSRSTPRSPVSQFSRTNEHVTLLEQPQVPGSSPNSESRAGGFSSDTGKGRQFHTLPPLRSLSIARKKSQDKIKSTFSLERNKSQKSSTVLARAGNSDTRAFSEQLVPSKAQRGEPPSTHRSKHTPITISNVSSTFQHQVTSAESPKSPTPDRQTTGDTPSSTFRKRFRRHLNTVATRPPSQPTKNWSPFDEPDRSSDIPCSSPWILGKPEDEAEREKRADYFREQAEQEAQRSPTPNPQNRTSLTALTSSVSSPSVSS</sequence>
<organism evidence="1 2">
    <name type="scientific">Clonostachys rosea f. rosea IK726</name>
    <dbReference type="NCBI Taxonomy" id="1349383"/>
    <lineage>
        <taxon>Eukaryota</taxon>
        <taxon>Fungi</taxon>
        <taxon>Dikarya</taxon>
        <taxon>Ascomycota</taxon>
        <taxon>Pezizomycotina</taxon>
        <taxon>Sordariomycetes</taxon>
        <taxon>Hypocreomycetidae</taxon>
        <taxon>Hypocreales</taxon>
        <taxon>Bionectriaceae</taxon>
        <taxon>Clonostachys</taxon>
    </lineage>
</organism>
<reference evidence="1" key="2">
    <citation type="submission" date="2021-10" db="EMBL/GenBank/DDBJ databases">
        <authorList>
            <person name="Piombo E."/>
        </authorList>
    </citation>
    <scope>NUCLEOTIDE SEQUENCE</scope>
</reference>
<evidence type="ECO:0000313" key="1">
    <source>
        <dbReference type="EMBL" id="CAG9941249.1"/>
    </source>
</evidence>
<reference evidence="1" key="1">
    <citation type="submission" date="2020-04" db="EMBL/GenBank/DDBJ databases">
        <authorList>
            <person name="Broberg M."/>
        </authorList>
    </citation>
    <scope>NUCLEOTIDE SEQUENCE</scope>
</reference>
<keyword evidence="2" id="KW-1185">Reference proteome</keyword>
<proteinExistence type="predicted"/>
<name>A0ACA9TJX5_BIOOC</name>
<protein>
    <submittedName>
        <fullName evidence="1">Uncharacterized protein</fullName>
    </submittedName>
</protein>
<dbReference type="EMBL" id="CADEHS020000005">
    <property type="protein sequence ID" value="CAG9941249.1"/>
    <property type="molecule type" value="Genomic_DNA"/>
</dbReference>
<accession>A0ACA9TJX5</accession>
<dbReference type="Proteomes" id="UP000836387">
    <property type="component" value="Unassembled WGS sequence"/>
</dbReference>